<feature type="region of interest" description="Disordered" evidence="1">
    <location>
        <begin position="273"/>
        <end position="343"/>
    </location>
</feature>
<protein>
    <submittedName>
        <fullName evidence="3">Cilia and flagella associated protein 61</fullName>
    </submittedName>
</protein>
<evidence type="ECO:0000313" key="4">
    <source>
        <dbReference type="Proteomes" id="UP000585614"/>
    </source>
</evidence>
<dbReference type="Proteomes" id="UP000585614">
    <property type="component" value="Unassembled WGS sequence"/>
</dbReference>
<keyword evidence="3" id="KW-0282">Flagellum</keyword>
<organism evidence="3 4">
    <name type="scientific">Rhinolophus ferrumequinum</name>
    <name type="common">Greater horseshoe bat</name>
    <dbReference type="NCBI Taxonomy" id="59479"/>
    <lineage>
        <taxon>Eukaryota</taxon>
        <taxon>Metazoa</taxon>
        <taxon>Chordata</taxon>
        <taxon>Craniata</taxon>
        <taxon>Vertebrata</taxon>
        <taxon>Euteleostomi</taxon>
        <taxon>Mammalia</taxon>
        <taxon>Eutheria</taxon>
        <taxon>Laurasiatheria</taxon>
        <taxon>Chiroptera</taxon>
        <taxon>Yinpterochiroptera</taxon>
        <taxon>Rhinolophoidea</taxon>
        <taxon>Rhinolophidae</taxon>
        <taxon>Rhinolophinae</taxon>
        <taxon>Rhinolophus</taxon>
    </lineage>
</organism>
<dbReference type="AlphaFoldDB" id="A0A7J7S711"/>
<dbReference type="Gene3D" id="3.40.630.30">
    <property type="match status" value="1"/>
</dbReference>
<dbReference type="Pfam" id="PF16092">
    <property type="entry name" value="CFAP61_N"/>
    <property type="match status" value="1"/>
</dbReference>
<feature type="domain" description="Cilia- and flagella-associated protein 61 N-terminal" evidence="2">
    <location>
        <begin position="16"/>
        <end position="267"/>
    </location>
</feature>
<dbReference type="EMBL" id="JACAGC010000023">
    <property type="protein sequence ID" value="KAF6284178.1"/>
    <property type="molecule type" value="Genomic_DNA"/>
</dbReference>
<dbReference type="InterPro" id="IPR032151">
    <property type="entry name" value="CFAP61_N"/>
</dbReference>
<sequence length="445" mass="50636">MSILTSPRGKVEVVHCRRTESQDVYCIKNLIRQFTQKLFGQLNIIYLLEKANLAITLCNDKEEIMAQATFLDYPNWNVAKQDDWVSVFRELDSEIPCTPLNTLFMHLFVAVNEYSVGCCKEIIRTVFKAVPELHFIFLIVPSYISLGSTLITVFDLVGDMTSLTYDEDFAVHVCHRHNHYPQLHIRKARVEDHDDLMPIFMHHNTFLKATYGDYFLAELIEAQDEENHAVVCEVEGVAVGFMSVCSRVNMQLLHECFDLGPFHGLCTPHPDDVLEPPQELSVPGSQDAERRSSSQDSQKIVEEPQEPVSPEARESENNQGKTAEEAATEELSSIVQSGNTSEMEDLENLHQVSTEDDTNHCVSAMSSASISLPKEIKYFRPIYMGASSAFCIQLFCIDEKYEARSLDFMNFVFGLFPNFVKIVPFNNCTLEQDLYVFHRAGLLKM</sequence>
<name>A0A7J7S711_RHIFE</name>
<evidence type="ECO:0000313" key="3">
    <source>
        <dbReference type="EMBL" id="KAF6284178.1"/>
    </source>
</evidence>
<comment type="caution">
    <text evidence="3">The sequence shown here is derived from an EMBL/GenBank/DDBJ whole genome shotgun (WGS) entry which is preliminary data.</text>
</comment>
<keyword evidence="3" id="KW-0966">Cell projection</keyword>
<dbReference type="SUPFAM" id="SSF55729">
    <property type="entry name" value="Acyl-CoA N-acyltransferases (Nat)"/>
    <property type="match status" value="1"/>
</dbReference>
<evidence type="ECO:0000259" key="2">
    <source>
        <dbReference type="Pfam" id="PF16092"/>
    </source>
</evidence>
<gene>
    <name evidence="3" type="ORF">mRhiFer1_002753</name>
</gene>
<dbReference type="PANTHER" id="PTHR21178:SF8">
    <property type="entry name" value="CILIA- AND FLAGELLA-ASSOCIATED PROTEIN 61"/>
    <property type="match status" value="1"/>
</dbReference>
<dbReference type="InterPro" id="IPR016181">
    <property type="entry name" value="Acyl_CoA_acyltransferase"/>
</dbReference>
<dbReference type="InterPro" id="IPR038884">
    <property type="entry name" value="CFAP61"/>
</dbReference>
<accession>A0A7J7S711</accession>
<reference evidence="3 4" key="1">
    <citation type="journal article" date="2020" name="Nature">
        <title>Six reference-quality genomes reveal evolution of bat adaptations.</title>
        <authorList>
            <person name="Jebb D."/>
            <person name="Huang Z."/>
            <person name="Pippel M."/>
            <person name="Hughes G.M."/>
            <person name="Lavrichenko K."/>
            <person name="Devanna P."/>
            <person name="Winkler S."/>
            <person name="Jermiin L.S."/>
            <person name="Skirmuntt E.C."/>
            <person name="Katzourakis A."/>
            <person name="Burkitt-Gray L."/>
            <person name="Ray D.A."/>
            <person name="Sullivan K.A.M."/>
            <person name="Roscito J.G."/>
            <person name="Kirilenko B.M."/>
            <person name="Davalos L.M."/>
            <person name="Corthals A.P."/>
            <person name="Power M.L."/>
            <person name="Jones G."/>
            <person name="Ransome R.D."/>
            <person name="Dechmann D.K.N."/>
            <person name="Locatelli A.G."/>
            <person name="Puechmaille S.J."/>
            <person name="Fedrigo O."/>
            <person name="Jarvis E.D."/>
            <person name="Hiller M."/>
            <person name="Vernes S.C."/>
            <person name="Myers E.W."/>
            <person name="Teeling E.C."/>
        </authorList>
    </citation>
    <scope>NUCLEOTIDE SEQUENCE [LARGE SCALE GENOMIC DNA]</scope>
    <source>
        <strain evidence="3">MRhiFer1</strain>
        <tissue evidence="3">Lung</tissue>
    </source>
</reference>
<dbReference type="PANTHER" id="PTHR21178">
    <property type="entry name" value="CILIA- AND FLAGELLA-ASSOCIATED PROTEIN 61"/>
    <property type="match status" value="1"/>
</dbReference>
<proteinExistence type="predicted"/>
<feature type="compositionally biased region" description="Polar residues" evidence="1">
    <location>
        <begin position="331"/>
        <end position="341"/>
    </location>
</feature>
<evidence type="ECO:0000256" key="1">
    <source>
        <dbReference type="SAM" id="MobiDB-lite"/>
    </source>
</evidence>
<keyword evidence="3" id="KW-0969">Cilium</keyword>